<name>A0A8J8SG98_9FIRM</name>
<evidence type="ECO:0000256" key="3">
    <source>
        <dbReference type="ARBA" id="ARBA00022490"/>
    </source>
</evidence>
<reference evidence="13" key="1">
    <citation type="submission" date="2020-07" db="EMBL/GenBank/DDBJ databases">
        <title>Vallitalea pronyensis genome.</title>
        <authorList>
            <person name="Postec A."/>
        </authorList>
    </citation>
    <scope>NUCLEOTIDE SEQUENCE</scope>
    <source>
        <strain evidence="13">FatNI3</strain>
    </source>
</reference>
<organism evidence="13 14">
    <name type="scientific">Vallitalea pronyensis</name>
    <dbReference type="NCBI Taxonomy" id="1348613"/>
    <lineage>
        <taxon>Bacteria</taxon>
        <taxon>Bacillati</taxon>
        <taxon>Bacillota</taxon>
        <taxon>Clostridia</taxon>
        <taxon>Lachnospirales</taxon>
        <taxon>Vallitaleaceae</taxon>
        <taxon>Vallitalea</taxon>
    </lineage>
</organism>
<keyword evidence="5" id="KW-0902">Two-component regulatory system</keyword>
<keyword evidence="14" id="KW-1185">Reference proteome</keyword>
<dbReference type="SMART" id="SM00342">
    <property type="entry name" value="HTH_ARAC"/>
    <property type="match status" value="1"/>
</dbReference>
<evidence type="ECO:0000313" key="14">
    <source>
        <dbReference type="Proteomes" id="UP000683246"/>
    </source>
</evidence>
<dbReference type="Proteomes" id="UP000683246">
    <property type="component" value="Chromosome"/>
</dbReference>
<dbReference type="Gene3D" id="1.10.10.60">
    <property type="entry name" value="Homeodomain-like"/>
    <property type="match status" value="2"/>
</dbReference>
<keyword evidence="8" id="KW-0804">Transcription</keyword>
<dbReference type="AlphaFoldDB" id="A0A8J8SG98"/>
<dbReference type="SUPFAM" id="SSF46689">
    <property type="entry name" value="Homeodomain-like"/>
    <property type="match status" value="1"/>
</dbReference>
<dbReference type="GO" id="GO:0000160">
    <property type="term" value="P:phosphorelay signal transduction system"/>
    <property type="evidence" value="ECO:0007669"/>
    <property type="project" value="UniProtKB-KW"/>
</dbReference>
<dbReference type="GO" id="GO:0005737">
    <property type="term" value="C:cytoplasm"/>
    <property type="evidence" value="ECO:0007669"/>
    <property type="project" value="UniProtKB-SubCell"/>
</dbReference>
<dbReference type="InterPro" id="IPR001789">
    <property type="entry name" value="Sig_transdc_resp-reg_receiver"/>
</dbReference>
<keyword evidence="4 10" id="KW-0597">Phosphoprotein</keyword>
<dbReference type="PANTHER" id="PTHR42713:SF3">
    <property type="entry name" value="TRANSCRIPTIONAL REGULATORY PROTEIN HPTR"/>
    <property type="match status" value="1"/>
</dbReference>
<comment type="subcellular location">
    <subcellularLocation>
        <location evidence="1">Cytoplasm</location>
    </subcellularLocation>
</comment>
<evidence type="ECO:0000259" key="12">
    <source>
        <dbReference type="PROSITE" id="PS50110"/>
    </source>
</evidence>
<sequence length="512" mass="59580">MVDNTYFTVIFIDDEPLVLEGLETMIQWEDYGFKIGGAFHQVTEAFWYIQENKPDFIITDIHMPIYNGLQLIEKIQGFNPDAEIIVLSGFKDFDYARKAMALKVMQYLVKPLFDDDLIPLVQAVYRRLKHKKNTRQVSELSIEELLKYHLLSSISKTEIAFSKHLNGFYAQYPINGMWQYIHLEVHKDKILPLGVVAQYIYHLGWHQPCILVDLSPHTRGICVSLDDQQDSMILFEGLSKWLQKIDSKVKMASGKPVKGLVSILESYDVAVECCKYIYHKSAHKCVPYDKIGHKIENTVNHQIIKDQLLQAIEGQRDEELGHVVDMLFLLFEEQHLSLISAKKVVLNIYFDLIDMLLQRSAICAQKMTKLQVASLHEEVDMEGLYVFLEQGIHTIYDAVHHMIRSSQHDEIAAIEAYIEAHISETITLKKLASMFYMHPNYLGQKCKKHWGMGFSAYLNQYRIKKSMLLMKETTDSIQEISKQVGYKNYAHYLYYFKKVVHVTPYVYRRSIN</sequence>
<proteinExistence type="predicted"/>
<keyword evidence="7" id="KW-0238">DNA-binding</keyword>
<dbReference type="CDD" id="cd17536">
    <property type="entry name" value="REC_YesN-like"/>
    <property type="match status" value="1"/>
</dbReference>
<evidence type="ECO:0000256" key="4">
    <source>
        <dbReference type="ARBA" id="ARBA00022553"/>
    </source>
</evidence>
<dbReference type="PROSITE" id="PS01124">
    <property type="entry name" value="HTH_ARAC_FAMILY_2"/>
    <property type="match status" value="1"/>
</dbReference>
<feature type="domain" description="Response regulatory" evidence="12">
    <location>
        <begin position="8"/>
        <end position="125"/>
    </location>
</feature>
<dbReference type="SMART" id="SM00448">
    <property type="entry name" value="REC"/>
    <property type="match status" value="1"/>
</dbReference>
<feature type="modified residue" description="4-aspartylphosphate" evidence="10">
    <location>
        <position position="60"/>
    </location>
</feature>
<dbReference type="RefSeq" id="WP_212697845.1">
    <property type="nucleotide sequence ID" value="NZ_CP058649.1"/>
</dbReference>
<dbReference type="Gene3D" id="3.40.50.2300">
    <property type="match status" value="1"/>
</dbReference>
<dbReference type="InterPro" id="IPR051552">
    <property type="entry name" value="HptR"/>
</dbReference>
<dbReference type="InterPro" id="IPR018060">
    <property type="entry name" value="HTH_AraC"/>
</dbReference>
<accession>A0A8J8SG98</accession>
<dbReference type="InterPro" id="IPR011006">
    <property type="entry name" value="CheY-like_superfamily"/>
</dbReference>
<evidence type="ECO:0000256" key="8">
    <source>
        <dbReference type="ARBA" id="ARBA00023163"/>
    </source>
</evidence>
<evidence type="ECO:0000259" key="11">
    <source>
        <dbReference type="PROSITE" id="PS01124"/>
    </source>
</evidence>
<protein>
    <recommendedName>
        <fullName evidence="2">Stage 0 sporulation protein A homolog</fullName>
    </recommendedName>
</protein>
<evidence type="ECO:0000256" key="2">
    <source>
        <dbReference type="ARBA" id="ARBA00018672"/>
    </source>
</evidence>
<evidence type="ECO:0000256" key="1">
    <source>
        <dbReference type="ARBA" id="ARBA00004496"/>
    </source>
</evidence>
<dbReference type="SUPFAM" id="SSF52172">
    <property type="entry name" value="CheY-like"/>
    <property type="match status" value="1"/>
</dbReference>
<dbReference type="EMBL" id="CP058649">
    <property type="protein sequence ID" value="QUI22361.1"/>
    <property type="molecule type" value="Genomic_DNA"/>
</dbReference>
<dbReference type="PROSITE" id="PS50110">
    <property type="entry name" value="RESPONSE_REGULATORY"/>
    <property type="match status" value="1"/>
</dbReference>
<keyword evidence="6" id="KW-0805">Transcription regulation</keyword>
<feature type="domain" description="HTH araC/xylS-type" evidence="11">
    <location>
        <begin position="412"/>
        <end position="510"/>
    </location>
</feature>
<dbReference type="KEGG" id="vpy:HZI73_08630"/>
<dbReference type="PANTHER" id="PTHR42713">
    <property type="entry name" value="HISTIDINE KINASE-RELATED"/>
    <property type="match status" value="1"/>
</dbReference>
<evidence type="ECO:0000256" key="5">
    <source>
        <dbReference type="ARBA" id="ARBA00023012"/>
    </source>
</evidence>
<keyword evidence="3" id="KW-0963">Cytoplasm</keyword>
<evidence type="ECO:0000256" key="6">
    <source>
        <dbReference type="ARBA" id="ARBA00023015"/>
    </source>
</evidence>
<evidence type="ECO:0000256" key="9">
    <source>
        <dbReference type="ARBA" id="ARBA00024867"/>
    </source>
</evidence>
<gene>
    <name evidence="13" type="ORF">HZI73_08630</name>
</gene>
<dbReference type="GO" id="GO:0043565">
    <property type="term" value="F:sequence-specific DNA binding"/>
    <property type="evidence" value="ECO:0007669"/>
    <property type="project" value="InterPro"/>
</dbReference>
<evidence type="ECO:0000256" key="7">
    <source>
        <dbReference type="ARBA" id="ARBA00023125"/>
    </source>
</evidence>
<evidence type="ECO:0000313" key="13">
    <source>
        <dbReference type="EMBL" id="QUI22361.1"/>
    </source>
</evidence>
<dbReference type="GO" id="GO:0003700">
    <property type="term" value="F:DNA-binding transcription factor activity"/>
    <property type="evidence" value="ECO:0007669"/>
    <property type="project" value="InterPro"/>
</dbReference>
<dbReference type="Pfam" id="PF12833">
    <property type="entry name" value="HTH_18"/>
    <property type="match status" value="1"/>
</dbReference>
<evidence type="ECO:0000256" key="10">
    <source>
        <dbReference type="PROSITE-ProRule" id="PRU00169"/>
    </source>
</evidence>
<dbReference type="InterPro" id="IPR009057">
    <property type="entry name" value="Homeodomain-like_sf"/>
</dbReference>
<dbReference type="Pfam" id="PF00072">
    <property type="entry name" value="Response_reg"/>
    <property type="match status" value="1"/>
</dbReference>
<comment type="function">
    <text evidence="9">May play the central regulatory role in sporulation. It may be an element of the effector pathway responsible for the activation of sporulation genes in response to nutritional stress. Spo0A may act in concert with spo0H (a sigma factor) to control the expression of some genes that are critical to the sporulation process.</text>
</comment>